<accession>A0A2A9CZH9</accession>
<feature type="domain" description="Polysaccharide chain length determinant N-terminal" evidence="17">
    <location>
        <begin position="3"/>
        <end position="88"/>
    </location>
</feature>
<keyword evidence="12 16" id="KW-0472">Membrane</keyword>
<evidence type="ECO:0000256" key="3">
    <source>
        <dbReference type="ARBA" id="ARBA00007316"/>
    </source>
</evidence>
<evidence type="ECO:0000256" key="9">
    <source>
        <dbReference type="ARBA" id="ARBA00022777"/>
    </source>
</evidence>
<evidence type="ECO:0000256" key="6">
    <source>
        <dbReference type="ARBA" id="ARBA00022679"/>
    </source>
</evidence>
<feature type="region of interest" description="Disordered" evidence="15">
    <location>
        <begin position="460"/>
        <end position="551"/>
    </location>
</feature>
<keyword evidence="10" id="KW-0067">ATP-binding</keyword>
<proteinExistence type="inferred from homology"/>
<dbReference type="SUPFAM" id="SSF52540">
    <property type="entry name" value="P-loop containing nucleoside triphosphate hydrolases"/>
    <property type="match status" value="1"/>
</dbReference>
<keyword evidence="13" id="KW-0829">Tyrosine-protein kinase</keyword>
<evidence type="ECO:0000259" key="17">
    <source>
        <dbReference type="Pfam" id="PF02706"/>
    </source>
</evidence>
<dbReference type="GO" id="GO:0005524">
    <property type="term" value="F:ATP binding"/>
    <property type="evidence" value="ECO:0007669"/>
    <property type="project" value="UniProtKB-KW"/>
</dbReference>
<evidence type="ECO:0000256" key="11">
    <source>
        <dbReference type="ARBA" id="ARBA00022989"/>
    </source>
</evidence>
<evidence type="ECO:0000256" key="12">
    <source>
        <dbReference type="ARBA" id="ARBA00023136"/>
    </source>
</evidence>
<dbReference type="Gene3D" id="3.40.50.300">
    <property type="entry name" value="P-loop containing nucleotide triphosphate hydrolases"/>
    <property type="match status" value="1"/>
</dbReference>
<keyword evidence="19" id="KW-1185">Reference proteome</keyword>
<evidence type="ECO:0000256" key="13">
    <source>
        <dbReference type="ARBA" id="ARBA00023137"/>
    </source>
</evidence>
<evidence type="ECO:0000256" key="5">
    <source>
        <dbReference type="ARBA" id="ARBA00022475"/>
    </source>
</evidence>
<dbReference type="Proteomes" id="UP000224915">
    <property type="component" value="Unassembled WGS sequence"/>
</dbReference>
<dbReference type="PANTHER" id="PTHR32309:SF13">
    <property type="entry name" value="FERRIC ENTEROBACTIN TRANSPORT PROTEIN FEPE"/>
    <property type="match status" value="1"/>
</dbReference>
<comment type="subcellular location">
    <subcellularLocation>
        <location evidence="1">Cell membrane</location>
        <topology evidence="1">Multi-pass membrane protein</topology>
    </subcellularLocation>
</comment>
<feature type="transmembrane region" description="Helical" evidence="16">
    <location>
        <begin position="175"/>
        <end position="194"/>
    </location>
</feature>
<comment type="similarity">
    <text evidence="2">Belongs to the CpsC/CapA family.</text>
</comment>
<comment type="caution">
    <text evidence="18">The sequence shown here is derived from an EMBL/GenBank/DDBJ whole genome shotgun (WGS) entry which is preliminary data.</text>
</comment>
<organism evidence="18 19">
    <name type="scientific">Serinibacter salmoneus</name>
    <dbReference type="NCBI Taxonomy" id="556530"/>
    <lineage>
        <taxon>Bacteria</taxon>
        <taxon>Bacillati</taxon>
        <taxon>Actinomycetota</taxon>
        <taxon>Actinomycetes</taxon>
        <taxon>Micrococcales</taxon>
        <taxon>Beutenbergiaceae</taxon>
        <taxon>Serinibacter</taxon>
    </lineage>
</organism>
<keyword evidence="11 16" id="KW-1133">Transmembrane helix</keyword>
<dbReference type="Pfam" id="PF02706">
    <property type="entry name" value="Wzz"/>
    <property type="match status" value="1"/>
</dbReference>
<dbReference type="GO" id="GO:0042802">
    <property type="term" value="F:identical protein binding"/>
    <property type="evidence" value="ECO:0007669"/>
    <property type="project" value="UniProtKB-ARBA"/>
</dbReference>
<comment type="catalytic activity">
    <reaction evidence="14">
        <text>L-tyrosyl-[protein] + ATP = O-phospho-L-tyrosyl-[protein] + ADP + H(+)</text>
        <dbReference type="Rhea" id="RHEA:10596"/>
        <dbReference type="Rhea" id="RHEA-COMP:10136"/>
        <dbReference type="Rhea" id="RHEA-COMP:20101"/>
        <dbReference type="ChEBI" id="CHEBI:15378"/>
        <dbReference type="ChEBI" id="CHEBI:30616"/>
        <dbReference type="ChEBI" id="CHEBI:46858"/>
        <dbReference type="ChEBI" id="CHEBI:61978"/>
        <dbReference type="ChEBI" id="CHEBI:456216"/>
        <dbReference type="EC" id="2.7.10.2"/>
    </reaction>
</comment>
<reference evidence="18 19" key="1">
    <citation type="submission" date="2017-10" db="EMBL/GenBank/DDBJ databases">
        <title>Sequencing the genomes of 1000 actinobacteria strains.</title>
        <authorList>
            <person name="Klenk H.-P."/>
        </authorList>
    </citation>
    <scope>NUCLEOTIDE SEQUENCE [LARGE SCALE GENOMIC DNA]</scope>
    <source>
        <strain evidence="18 19">DSM 21801</strain>
    </source>
</reference>
<protein>
    <recommendedName>
        <fullName evidence="4">non-specific protein-tyrosine kinase</fullName>
        <ecNumber evidence="4">2.7.10.2</ecNumber>
    </recommendedName>
</protein>
<evidence type="ECO:0000256" key="7">
    <source>
        <dbReference type="ARBA" id="ARBA00022692"/>
    </source>
</evidence>
<dbReference type="PANTHER" id="PTHR32309">
    <property type="entry name" value="TYROSINE-PROTEIN KINASE"/>
    <property type="match status" value="1"/>
</dbReference>
<keyword evidence="5" id="KW-1003">Cell membrane</keyword>
<gene>
    <name evidence="18" type="ORF">ATL40_0658</name>
</gene>
<evidence type="ECO:0000256" key="8">
    <source>
        <dbReference type="ARBA" id="ARBA00022741"/>
    </source>
</evidence>
<dbReference type="GO" id="GO:0005886">
    <property type="term" value="C:plasma membrane"/>
    <property type="evidence" value="ECO:0007669"/>
    <property type="project" value="UniProtKB-SubCell"/>
</dbReference>
<evidence type="ECO:0000313" key="19">
    <source>
        <dbReference type="Proteomes" id="UP000224915"/>
    </source>
</evidence>
<dbReference type="Pfam" id="PF10609">
    <property type="entry name" value="ParA"/>
    <property type="match status" value="1"/>
</dbReference>
<dbReference type="InterPro" id="IPR027417">
    <property type="entry name" value="P-loop_NTPase"/>
</dbReference>
<dbReference type="AlphaFoldDB" id="A0A2A9CZH9"/>
<sequence>MEFLDYVRVLRRHWLALVICSLAGVAISMAYTLVQTPVYSANASGYVSAGASDNVALESASESLARSRAESWVTIGTSRAVAERVIAEEGLSVSPEELVQRVSVSQAELTPVIRVSAEASTPEDARDLADAWVYALSAEVAELEGGEADGASSLTLIPIEAAALPTRPISPNVELGVVLGLLVGAVAGVLYALIRNQSDKKLRTIEALRRATNSSVLGAVPTGDVTSALTGREDRSNAPTLEAFRRIRTNLRFMNVDDPPRVIVVTSALPGEGKSAVAANIAIAIAESGQRAIIVDADLRRPTVADRFGLVEGAGLTDVLVHAAEIDDVIQIWPHSQNLAVLPAGSAPPNPSELLGSDVMHDLLMELKEHAFVIIDSPPLLPVTDAAVLTARVDGAVLVARAGVTTIDQVTAAAEDLEAANGRLLGTVLNAVSKKSTGYQGGYYGAYYGGYYGSTDGQGQSLTPAGTKRQRLGRDASAVGDSASAGASPSSAEPSAAAPATQEPPVSPVAHAPASYPPASAPAASGDHAVQWKPVTPSGEAVSTTRTRRDR</sequence>
<dbReference type="EMBL" id="PDJD01000001">
    <property type="protein sequence ID" value="PFG19102.1"/>
    <property type="molecule type" value="Genomic_DNA"/>
</dbReference>
<feature type="compositionally biased region" description="Low complexity" evidence="15">
    <location>
        <begin position="475"/>
        <end position="500"/>
    </location>
</feature>
<evidence type="ECO:0000256" key="1">
    <source>
        <dbReference type="ARBA" id="ARBA00004651"/>
    </source>
</evidence>
<dbReference type="GO" id="GO:0004715">
    <property type="term" value="F:non-membrane spanning protein tyrosine kinase activity"/>
    <property type="evidence" value="ECO:0007669"/>
    <property type="project" value="UniProtKB-EC"/>
</dbReference>
<dbReference type="RefSeq" id="WP_169925862.1">
    <property type="nucleotide sequence ID" value="NZ_PDJD01000001.1"/>
</dbReference>
<comment type="similarity">
    <text evidence="3">Belongs to the CpsD/CapB family.</text>
</comment>
<keyword evidence="8" id="KW-0547">Nucleotide-binding</keyword>
<evidence type="ECO:0000256" key="15">
    <source>
        <dbReference type="SAM" id="MobiDB-lite"/>
    </source>
</evidence>
<dbReference type="InterPro" id="IPR003856">
    <property type="entry name" value="LPS_length_determ_N"/>
</dbReference>
<dbReference type="InterPro" id="IPR050445">
    <property type="entry name" value="Bact_polysacc_biosynth/exp"/>
</dbReference>
<evidence type="ECO:0000256" key="2">
    <source>
        <dbReference type="ARBA" id="ARBA00006683"/>
    </source>
</evidence>
<dbReference type="InterPro" id="IPR033756">
    <property type="entry name" value="YlxH/NBP35"/>
</dbReference>
<evidence type="ECO:0000256" key="16">
    <source>
        <dbReference type="SAM" id="Phobius"/>
    </source>
</evidence>
<keyword evidence="7 16" id="KW-0812">Transmembrane</keyword>
<evidence type="ECO:0000256" key="14">
    <source>
        <dbReference type="ARBA" id="ARBA00051245"/>
    </source>
</evidence>
<evidence type="ECO:0000256" key="4">
    <source>
        <dbReference type="ARBA" id="ARBA00011903"/>
    </source>
</evidence>
<name>A0A2A9CZH9_9MICO</name>
<dbReference type="CDD" id="cd05387">
    <property type="entry name" value="BY-kinase"/>
    <property type="match status" value="1"/>
</dbReference>
<feature type="transmembrane region" description="Helical" evidence="16">
    <location>
        <begin position="12"/>
        <end position="34"/>
    </location>
</feature>
<evidence type="ECO:0000313" key="18">
    <source>
        <dbReference type="EMBL" id="PFG19102.1"/>
    </source>
</evidence>
<evidence type="ECO:0000256" key="10">
    <source>
        <dbReference type="ARBA" id="ARBA00022840"/>
    </source>
</evidence>
<keyword evidence="6" id="KW-0808">Transferase</keyword>
<dbReference type="InterPro" id="IPR005702">
    <property type="entry name" value="Wzc-like_C"/>
</dbReference>
<dbReference type="EC" id="2.7.10.2" evidence="4"/>
<keyword evidence="9" id="KW-0418">Kinase</keyword>
<dbReference type="FunFam" id="3.40.50.300:FF:000527">
    <property type="entry name" value="Tyrosine-protein kinase etk"/>
    <property type="match status" value="1"/>
</dbReference>
<dbReference type="NCBIfam" id="TIGR01007">
    <property type="entry name" value="eps_fam"/>
    <property type="match status" value="1"/>
</dbReference>